<accession>A0A0F9ABK1</accession>
<gene>
    <name evidence="1" type="ORF">LCGC14_2670860</name>
</gene>
<sequence>MNPSVPDKLRDALSQFDAIDWRFVDNNGDRKSMAREWDATLAHITNHPAYGQLSDADELYERSRWLRSRLILQHVDKLRELADLAFRFFFELTQAGGQYLLGERAGLSPLRSSQQPHSEVRFAPKYPPDPPPLDIGTYEQVVGGPHVLGARLIWWLAAANAPTDFGYRKDFSPTIWFQPIWVAEDGWNTRSNPHPLTLMKQAASKVCRLLDKAPDSVATAPKKCETPENGPQEPNVFWWNGQSVTLQKTPWLLLKCVWDRPRHVVAGESVAHVEELTALDEVWGGAHKKESTLSGTVKRVNEQLGNFPLTLRRKSGFFVLDIHKS</sequence>
<evidence type="ECO:0000313" key="1">
    <source>
        <dbReference type="EMBL" id="KKK95630.1"/>
    </source>
</evidence>
<organism evidence="1">
    <name type="scientific">marine sediment metagenome</name>
    <dbReference type="NCBI Taxonomy" id="412755"/>
    <lineage>
        <taxon>unclassified sequences</taxon>
        <taxon>metagenomes</taxon>
        <taxon>ecological metagenomes</taxon>
    </lineage>
</organism>
<name>A0A0F9ABK1_9ZZZZ</name>
<dbReference type="AlphaFoldDB" id="A0A0F9ABK1"/>
<comment type="caution">
    <text evidence="1">The sequence shown here is derived from an EMBL/GenBank/DDBJ whole genome shotgun (WGS) entry which is preliminary data.</text>
</comment>
<proteinExistence type="predicted"/>
<dbReference type="EMBL" id="LAZR01046827">
    <property type="protein sequence ID" value="KKK95630.1"/>
    <property type="molecule type" value="Genomic_DNA"/>
</dbReference>
<reference evidence="1" key="1">
    <citation type="journal article" date="2015" name="Nature">
        <title>Complex archaea that bridge the gap between prokaryotes and eukaryotes.</title>
        <authorList>
            <person name="Spang A."/>
            <person name="Saw J.H."/>
            <person name="Jorgensen S.L."/>
            <person name="Zaremba-Niedzwiedzka K."/>
            <person name="Martijn J."/>
            <person name="Lind A.E."/>
            <person name="van Eijk R."/>
            <person name="Schleper C."/>
            <person name="Guy L."/>
            <person name="Ettema T.J."/>
        </authorList>
    </citation>
    <scope>NUCLEOTIDE SEQUENCE</scope>
</reference>
<protein>
    <submittedName>
        <fullName evidence="1">Uncharacterized protein</fullName>
    </submittedName>
</protein>